<dbReference type="HOGENOM" id="CLU_098969_1_1_9"/>
<evidence type="ECO:0000313" key="9">
    <source>
        <dbReference type="EMBL" id="ERJ94468.1"/>
    </source>
</evidence>
<keyword evidence="6 8" id="KW-1133">Transmembrane helix</keyword>
<evidence type="ECO:0000256" key="8">
    <source>
        <dbReference type="SAM" id="Phobius"/>
    </source>
</evidence>
<dbReference type="GO" id="GO:0016020">
    <property type="term" value="C:membrane"/>
    <property type="evidence" value="ECO:0007669"/>
    <property type="project" value="InterPro"/>
</dbReference>
<evidence type="ECO:0000256" key="1">
    <source>
        <dbReference type="ARBA" id="ARBA00022475"/>
    </source>
</evidence>
<keyword evidence="4 8" id="KW-0812">Transmembrane</keyword>
<feature type="transmembrane region" description="Helical" evidence="8">
    <location>
        <begin position="108"/>
        <end position="128"/>
    </location>
</feature>
<keyword evidence="3" id="KW-0645">Protease</keyword>
<evidence type="ECO:0000256" key="4">
    <source>
        <dbReference type="ARBA" id="ARBA00022692"/>
    </source>
</evidence>
<dbReference type="Proteomes" id="UP000016662">
    <property type="component" value="Unassembled WGS sequence"/>
</dbReference>
<keyword evidence="10" id="KW-1185">Reference proteome</keyword>
<keyword evidence="2" id="KW-0673">Quorum sensing</keyword>
<comment type="caution">
    <text evidence="9">The sequence shown here is derived from an EMBL/GenBank/DDBJ whole genome shotgun (WGS) entry which is preliminary data.</text>
</comment>
<dbReference type="GO" id="GO:0009372">
    <property type="term" value="P:quorum sensing"/>
    <property type="evidence" value="ECO:0007669"/>
    <property type="project" value="UniProtKB-KW"/>
</dbReference>
<evidence type="ECO:0000256" key="2">
    <source>
        <dbReference type="ARBA" id="ARBA00022654"/>
    </source>
</evidence>
<organism evidence="9 10">
    <name type="scientific">Ruminococcus callidus ATCC 27760</name>
    <dbReference type="NCBI Taxonomy" id="411473"/>
    <lineage>
        <taxon>Bacteria</taxon>
        <taxon>Bacillati</taxon>
        <taxon>Bacillota</taxon>
        <taxon>Clostridia</taxon>
        <taxon>Eubacteriales</taxon>
        <taxon>Oscillospiraceae</taxon>
        <taxon>Ruminococcus</taxon>
    </lineage>
</organism>
<protein>
    <submittedName>
        <fullName evidence="9">Accessory protein regulator protein B</fullName>
    </submittedName>
</protein>
<evidence type="ECO:0000256" key="6">
    <source>
        <dbReference type="ARBA" id="ARBA00022989"/>
    </source>
</evidence>
<keyword evidence="1" id="KW-1003">Cell membrane</keyword>
<accession>U2M571</accession>
<feature type="transmembrane region" description="Helical" evidence="8">
    <location>
        <begin position="149"/>
        <end position="168"/>
    </location>
</feature>
<dbReference type="OrthoDB" id="9815055at2"/>
<dbReference type="EMBL" id="AWVF01000253">
    <property type="protein sequence ID" value="ERJ94468.1"/>
    <property type="molecule type" value="Genomic_DNA"/>
</dbReference>
<dbReference type="GO" id="GO:0006508">
    <property type="term" value="P:proteolysis"/>
    <property type="evidence" value="ECO:0007669"/>
    <property type="project" value="UniProtKB-KW"/>
</dbReference>
<feature type="transmembrane region" description="Helical" evidence="8">
    <location>
        <begin position="82"/>
        <end position="102"/>
    </location>
</feature>
<dbReference type="RefSeq" id="WP_021683588.1">
    <property type="nucleotide sequence ID" value="NZ_KI260492.1"/>
</dbReference>
<evidence type="ECO:0000313" key="10">
    <source>
        <dbReference type="Proteomes" id="UP000016662"/>
    </source>
</evidence>
<dbReference type="InterPro" id="IPR006741">
    <property type="entry name" value="AgrB"/>
</dbReference>
<keyword evidence="7 8" id="KW-0472">Membrane</keyword>
<name>U2M571_9FIRM</name>
<evidence type="ECO:0000256" key="3">
    <source>
        <dbReference type="ARBA" id="ARBA00022670"/>
    </source>
</evidence>
<evidence type="ECO:0000256" key="7">
    <source>
        <dbReference type="ARBA" id="ARBA00023136"/>
    </source>
</evidence>
<feature type="transmembrane region" description="Helical" evidence="8">
    <location>
        <begin position="42"/>
        <end position="70"/>
    </location>
</feature>
<dbReference type="STRING" id="411473.RUMCAL_02075"/>
<reference evidence="9 10" key="1">
    <citation type="submission" date="2013-07" db="EMBL/GenBank/DDBJ databases">
        <authorList>
            <person name="Weinstock G."/>
            <person name="Sodergren E."/>
            <person name="Wylie T."/>
            <person name="Fulton L."/>
            <person name="Fulton R."/>
            <person name="Fronick C."/>
            <person name="O'Laughlin M."/>
            <person name="Godfrey J."/>
            <person name="Miner T."/>
            <person name="Herter B."/>
            <person name="Appelbaum E."/>
            <person name="Cordes M."/>
            <person name="Lek S."/>
            <person name="Wollam A."/>
            <person name="Pepin K.H."/>
            <person name="Palsikar V.B."/>
            <person name="Mitreva M."/>
            <person name="Wilson R.K."/>
        </authorList>
    </citation>
    <scope>NUCLEOTIDE SEQUENCE [LARGE SCALE GENOMIC DNA]</scope>
    <source>
        <strain evidence="9 10">ATCC 27760</strain>
    </source>
</reference>
<dbReference type="eggNOG" id="COG4512">
    <property type="taxonomic scope" value="Bacteria"/>
</dbReference>
<gene>
    <name evidence="9" type="ORF">RUMCAL_02075</name>
</gene>
<dbReference type="AlphaFoldDB" id="U2M571"/>
<keyword evidence="5" id="KW-0378">Hydrolase</keyword>
<proteinExistence type="predicted"/>
<dbReference type="Pfam" id="PF04647">
    <property type="entry name" value="AgrB"/>
    <property type="match status" value="1"/>
</dbReference>
<evidence type="ECO:0000256" key="5">
    <source>
        <dbReference type="ARBA" id="ARBA00022801"/>
    </source>
</evidence>
<dbReference type="SMART" id="SM00793">
    <property type="entry name" value="AgrB"/>
    <property type="match status" value="1"/>
</dbReference>
<feature type="transmembrane region" description="Helical" evidence="8">
    <location>
        <begin position="174"/>
        <end position="189"/>
    </location>
</feature>
<sequence>MIKIITFLGKSISHFLCEKKVIAEQEVEVYQYGFEILISTTLGLLITVAIGIVLNMFFLSVLYYVVFVMVRQWTGGYHADSYLKCNITFAGITFFTLGMTKLSDMSEMYSLTIHGLMLVFALLSVWKYTPVENPNKPLTKEQKKRNHKVALIAIIILEALSCGLYVFFPKVSALIAYTLFSIAVLILISKNRKGGNEYE</sequence>
<dbReference type="GO" id="GO:0008233">
    <property type="term" value="F:peptidase activity"/>
    <property type="evidence" value="ECO:0007669"/>
    <property type="project" value="UniProtKB-KW"/>
</dbReference>